<feature type="region of interest" description="Disordered" evidence="1">
    <location>
        <begin position="1"/>
        <end position="24"/>
    </location>
</feature>
<accession>A0A1F5MFC2</accession>
<sequence length="118" mass="13526">MQEGDKGDLIRKSDFGEEVERSTYETPEIRDKAREISFRVAKEFGLEDEGDLEIFVSLYTDHVMSFLNPGYRDMILGRSEIDKRGIGILPGEERGLTPAENRVRQFIEDLGKQGKLPF</sequence>
<dbReference type="AlphaFoldDB" id="A0A1F5MFC2"/>
<evidence type="ECO:0000313" key="2">
    <source>
        <dbReference type="EMBL" id="OGE64067.1"/>
    </source>
</evidence>
<organism evidence="2 3">
    <name type="scientific">Candidatus Daviesbacteria bacterium RIFCSPLOWO2_02_FULL_36_8</name>
    <dbReference type="NCBI Taxonomy" id="1797793"/>
    <lineage>
        <taxon>Bacteria</taxon>
        <taxon>Candidatus Daviesiibacteriota</taxon>
    </lineage>
</organism>
<dbReference type="EMBL" id="MFDU01000050">
    <property type="protein sequence ID" value="OGE64067.1"/>
    <property type="molecule type" value="Genomic_DNA"/>
</dbReference>
<evidence type="ECO:0000313" key="3">
    <source>
        <dbReference type="Proteomes" id="UP000183317"/>
    </source>
</evidence>
<gene>
    <name evidence="2" type="ORF">A3J13_02125</name>
</gene>
<name>A0A1F5MFC2_9BACT</name>
<reference evidence="2 3" key="1">
    <citation type="journal article" date="2016" name="Nat. Commun.">
        <title>Thousands of microbial genomes shed light on interconnected biogeochemical processes in an aquifer system.</title>
        <authorList>
            <person name="Anantharaman K."/>
            <person name="Brown C.T."/>
            <person name="Hug L.A."/>
            <person name="Sharon I."/>
            <person name="Castelle C.J."/>
            <person name="Probst A.J."/>
            <person name="Thomas B.C."/>
            <person name="Singh A."/>
            <person name="Wilkins M.J."/>
            <person name="Karaoz U."/>
            <person name="Brodie E.L."/>
            <person name="Williams K.H."/>
            <person name="Hubbard S.S."/>
            <person name="Banfield J.F."/>
        </authorList>
    </citation>
    <scope>NUCLEOTIDE SEQUENCE [LARGE SCALE GENOMIC DNA]</scope>
</reference>
<proteinExistence type="predicted"/>
<comment type="caution">
    <text evidence="2">The sequence shown here is derived from an EMBL/GenBank/DDBJ whole genome shotgun (WGS) entry which is preliminary data.</text>
</comment>
<dbReference type="Proteomes" id="UP000183317">
    <property type="component" value="Unassembled WGS sequence"/>
</dbReference>
<protein>
    <submittedName>
        <fullName evidence="2">Uncharacterized protein</fullName>
    </submittedName>
</protein>
<evidence type="ECO:0000256" key="1">
    <source>
        <dbReference type="SAM" id="MobiDB-lite"/>
    </source>
</evidence>